<evidence type="ECO:0000313" key="8">
    <source>
        <dbReference type="Proteomes" id="UP000504628"/>
    </source>
</evidence>
<dbReference type="SUPFAM" id="SSF161070">
    <property type="entry name" value="SNF-like"/>
    <property type="match status" value="1"/>
</dbReference>
<keyword evidence="8" id="KW-1185">Reference proteome</keyword>
<name>A0A7E6CNF7_9CHIR</name>
<dbReference type="GeneID" id="114511734"/>
<dbReference type="GO" id="GO:0005886">
    <property type="term" value="C:plasma membrane"/>
    <property type="evidence" value="ECO:0007669"/>
    <property type="project" value="TreeGrafter"/>
</dbReference>
<feature type="transmembrane region" description="Helical" evidence="6">
    <location>
        <begin position="41"/>
        <end position="65"/>
    </location>
</feature>
<dbReference type="PANTHER" id="PTHR11616:SF100">
    <property type="entry name" value="TRANSPORTER"/>
    <property type="match status" value="1"/>
</dbReference>
<dbReference type="InterPro" id="IPR037272">
    <property type="entry name" value="SNS_sf"/>
</dbReference>
<dbReference type="PRINTS" id="PR00176">
    <property type="entry name" value="NANEUSMPORT"/>
</dbReference>
<sequence>MLFFVEIPLLLLEIAAGQRMRKGSIGVWKVISPWIGGVGYTSFMVCFIVGLYYSAYVAWCLFCLVQSFQSPMPWALCPLLKNSSNFDPKCARTKPTIYFWYKQVLKATDEMEVGGLPVMHLSVSFFVTWLLVCISMIKGLRSTSKMLYVSVLLPYIILFCVFIRSLMLKGAEYGLKRLLAAKVRCFYLLILVSQWGCQGQYGYLSGTGPPSSCFHSLLLIFHPPHPPLYILIRSALLPLGASPVLSVSVAPHRVPGLPVHGLRLG</sequence>
<organism evidence="8 9">
    <name type="scientific">Phyllostomus discolor</name>
    <name type="common">pale spear-nosed bat</name>
    <dbReference type="NCBI Taxonomy" id="89673"/>
    <lineage>
        <taxon>Eukaryota</taxon>
        <taxon>Metazoa</taxon>
        <taxon>Chordata</taxon>
        <taxon>Craniata</taxon>
        <taxon>Vertebrata</taxon>
        <taxon>Euteleostomi</taxon>
        <taxon>Mammalia</taxon>
        <taxon>Eutheria</taxon>
        <taxon>Laurasiatheria</taxon>
        <taxon>Chiroptera</taxon>
        <taxon>Yangochiroptera</taxon>
        <taxon>Phyllostomidae</taxon>
        <taxon>Phyllostominae</taxon>
        <taxon>Phyllostomus</taxon>
    </lineage>
</organism>
<feature type="chain" id="PRO_5028913662" evidence="7">
    <location>
        <begin position="18"/>
        <end position="265"/>
    </location>
</feature>
<dbReference type="PROSITE" id="PS50267">
    <property type="entry name" value="NA_NEUROTRAN_SYMP_3"/>
    <property type="match status" value="1"/>
</dbReference>
<evidence type="ECO:0000313" key="9">
    <source>
        <dbReference type="RefSeq" id="XP_035868422.1"/>
    </source>
</evidence>
<feature type="signal peptide" evidence="7">
    <location>
        <begin position="1"/>
        <end position="17"/>
    </location>
</feature>
<dbReference type="KEGG" id="pdic:114511734"/>
<evidence type="ECO:0000256" key="5">
    <source>
        <dbReference type="ARBA" id="ARBA00023136"/>
    </source>
</evidence>
<keyword evidence="3 6" id="KW-0812">Transmembrane</keyword>
<keyword evidence="2" id="KW-0813">Transport</keyword>
<keyword evidence="7" id="KW-0732">Signal</keyword>
<dbReference type="Pfam" id="PF00209">
    <property type="entry name" value="SNF"/>
    <property type="match status" value="1"/>
</dbReference>
<proteinExistence type="predicted"/>
<reference evidence="9" key="1">
    <citation type="submission" date="2025-08" db="UniProtKB">
        <authorList>
            <consortium name="RefSeq"/>
        </authorList>
    </citation>
    <scope>IDENTIFICATION</scope>
    <source>
        <tissue evidence="9">Muscle</tissue>
    </source>
</reference>
<dbReference type="Proteomes" id="UP000504628">
    <property type="component" value="Chromosome 12"/>
</dbReference>
<evidence type="ECO:0000256" key="2">
    <source>
        <dbReference type="ARBA" id="ARBA00022448"/>
    </source>
</evidence>
<evidence type="ECO:0000256" key="3">
    <source>
        <dbReference type="ARBA" id="ARBA00022692"/>
    </source>
</evidence>
<dbReference type="InParanoid" id="A0A7E6CNF7"/>
<gene>
    <name evidence="9" type="primary">LOC114511734</name>
</gene>
<keyword evidence="5 6" id="KW-0472">Membrane</keyword>
<dbReference type="InterPro" id="IPR000175">
    <property type="entry name" value="Na/ntran_symport"/>
</dbReference>
<comment type="subcellular location">
    <subcellularLocation>
        <location evidence="1">Membrane</location>
        <topology evidence="1">Multi-pass membrane protein</topology>
    </subcellularLocation>
</comment>
<dbReference type="PANTHER" id="PTHR11616">
    <property type="entry name" value="SODIUM/CHLORIDE DEPENDENT TRANSPORTER"/>
    <property type="match status" value="1"/>
</dbReference>
<evidence type="ECO:0000256" key="1">
    <source>
        <dbReference type="ARBA" id="ARBA00004141"/>
    </source>
</evidence>
<dbReference type="RefSeq" id="XP_035868422.1">
    <property type="nucleotide sequence ID" value="XM_036012529.1"/>
</dbReference>
<accession>A0A7E6CNF7</accession>
<feature type="transmembrane region" description="Helical" evidence="6">
    <location>
        <begin position="146"/>
        <end position="167"/>
    </location>
</feature>
<keyword evidence="4 6" id="KW-1133">Transmembrane helix</keyword>
<dbReference type="AlphaFoldDB" id="A0A7E6CNF7"/>
<dbReference type="GO" id="GO:0006865">
    <property type="term" value="P:amino acid transport"/>
    <property type="evidence" value="ECO:0007669"/>
    <property type="project" value="TreeGrafter"/>
</dbReference>
<protein>
    <submittedName>
        <fullName evidence="9">Orphan sodium- and chloride-dependent neurotransmitter transporter NTT5-like</fullName>
    </submittedName>
</protein>
<evidence type="ECO:0000256" key="7">
    <source>
        <dbReference type="SAM" id="SignalP"/>
    </source>
</evidence>
<dbReference type="GO" id="GO:0035725">
    <property type="term" value="P:sodium ion transmembrane transport"/>
    <property type="evidence" value="ECO:0007669"/>
    <property type="project" value="TreeGrafter"/>
</dbReference>
<evidence type="ECO:0000256" key="4">
    <source>
        <dbReference type="ARBA" id="ARBA00022989"/>
    </source>
</evidence>
<evidence type="ECO:0000256" key="6">
    <source>
        <dbReference type="SAM" id="Phobius"/>
    </source>
</evidence>
<dbReference type="OrthoDB" id="6581954at2759"/>
<feature type="transmembrane region" description="Helical" evidence="6">
    <location>
        <begin position="121"/>
        <end position="140"/>
    </location>
</feature>